<reference evidence="2" key="2">
    <citation type="submission" date="2023-05" db="EMBL/GenBank/DDBJ databases">
        <authorList>
            <consortium name="Lawrence Berkeley National Laboratory"/>
            <person name="Steindorff A."/>
            <person name="Hensen N."/>
            <person name="Bonometti L."/>
            <person name="Westerberg I."/>
            <person name="Brannstrom I.O."/>
            <person name="Guillou S."/>
            <person name="Cros-Aarteil S."/>
            <person name="Calhoun S."/>
            <person name="Haridas S."/>
            <person name="Kuo A."/>
            <person name="Mondo S."/>
            <person name="Pangilinan J."/>
            <person name="Riley R."/>
            <person name="Labutti K."/>
            <person name="Andreopoulos B."/>
            <person name="Lipzen A."/>
            <person name="Chen C."/>
            <person name="Yanf M."/>
            <person name="Daum C."/>
            <person name="Ng V."/>
            <person name="Clum A."/>
            <person name="Ohm R."/>
            <person name="Martin F."/>
            <person name="Silar P."/>
            <person name="Natvig D."/>
            <person name="Lalanne C."/>
            <person name="Gautier V."/>
            <person name="Ament-Velasquez S.L."/>
            <person name="Kruys A."/>
            <person name="Hutchinson M.I."/>
            <person name="Powell A.J."/>
            <person name="Barry K."/>
            <person name="Miller A.N."/>
            <person name="Grigoriev I.V."/>
            <person name="Debuchy R."/>
            <person name="Gladieux P."/>
            <person name="Thoren M.H."/>
            <person name="Johannesson H."/>
        </authorList>
    </citation>
    <scope>NUCLEOTIDE SEQUENCE</scope>
    <source>
        <strain evidence="2">CBS 731.68</strain>
    </source>
</reference>
<evidence type="ECO:0000259" key="1">
    <source>
        <dbReference type="Pfam" id="PF06985"/>
    </source>
</evidence>
<dbReference type="EMBL" id="MU853254">
    <property type="protein sequence ID" value="KAK4119043.1"/>
    <property type="molecule type" value="Genomic_DNA"/>
</dbReference>
<dbReference type="AlphaFoldDB" id="A0AAN6TR23"/>
<dbReference type="PANTHER" id="PTHR24148">
    <property type="entry name" value="ANKYRIN REPEAT DOMAIN-CONTAINING PROTEIN 39 HOMOLOG-RELATED"/>
    <property type="match status" value="1"/>
</dbReference>
<dbReference type="InterPro" id="IPR010730">
    <property type="entry name" value="HET"/>
</dbReference>
<feature type="domain" description="Heterokaryon incompatibility" evidence="1">
    <location>
        <begin position="60"/>
        <end position="244"/>
    </location>
</feature>
<dbReference type="InterPro" id="IPR052895">
    <property type="entry name" value="HetReg/Transcr_Mod"/>
</dbReference>
<dbReference type="Pfam" id="PF06985">
    <property type="entry name" value="HET"/>
    <property type="match status" value="1"/>
</dbReference>
<protein>
    <submittedName>
        <fullName evidence="2">HET-domain-containing protein</fullName>
    </submittedName>
</protein>
<comment type="caution">
    <text evidence="2">The sequence shown here is derived from an EMBL/GenBank/DDBJ whole genome shotgun (WGS) entry which is preliminary data.</text>
</comment>
<name>A0AAN6TR23_9PEZI</name>
<evidence type="ECO:0000313" key="3">
    <source>
        <dbReference type="Proteomes" id="UP001302602"/>
    </source>
</evidence>
<dbReference type="Proteomes" id="UP001302602">
    <property type="component" value="Unassembled WGS sequence"/>
</dbReference>
<proteinExistence type="predicted"/>
<dbReference type="GeneID" id="87826385"/>
<dbReference type="RefSeq" id="XP_062642816.1">
    <property type="nucleotide sequence ID" value="XM_062789615.1"/>
</dbReference>
<organism evidence="2 3">
    <name type="scientific">Parathielavia appendiculata</name>
    <dbReference type="NCBI Taxonomy" id="2587402"/>
    <lineage>
        <taxon>Eukaryota</taxon>
        <taxon>Fungi</taxon>
        <taxon>Dikarya</taxon>
        <taxon>Ascomycota</taxon>
        <taxon>Pezizomycotina</taxon>
        <taxon>Sordariomycetes</taxon>
        <taxon>Sordariomycetidae</taxon>
        <taxon>Sordariales</taxon>
        <taxon>Chaetomiaceae</taxon>
        <taxon>Parathielavia</taxon>
    </lineage>
</organism>
<keyword evidence="3" id="KW-1185">Reference proteome</keyword>
<sequence length="697" mass="77805">MPRPPATHRYPPFCYTAAKLNNTGTGTPEFRLLELLPSAAGHELCCRIFVAETGQSSQRYNALSYTWGLGPKDHSILVVASNSNQGNARKPKALAITESLQTALFHFRHPRKPVRLWIDQICINQEDYAEKAAQVSLMGSIYRNAQQVLVWLGPAAERSDLLMDAWQSIGQAARDWGIEGYYSHEKWHLLHQIVNNPQPSDPGTVSFQALMRTAAKTFAPLIHARALTHWFRRPWFSRAWIVQEFCLCPDTVFVCGTKTLPAELVMLAIQILQYAIAKRDLLDLLRGGAANDLPWSALDDIVNEPTARLFSCRQRRRKFDRGLPDATGDQLHALLRKLYVEHNTQATLPRDRVFSMLDLAVDGDHLGLRPDYTDQSLPEAEARMLTRAARAMITNPASGKVNILCFSQFPKSPGDPALAAHLPSWVPDWRGGLKPSFYTVNEVVDVHLFAACGSELHLAPPCACPTDEESVLGLGGYLVDTIAAVADGGAWDDMGWEGPTAAARFLGFLRQVDALFQRAMAQDDGLPRLYGSQERRAEARWRVPIGDLYWTKAEGMHRAPAEAVVYHGQVLEFLEFFVECAGLSSSEEQDRWAEAWDLHGRLDRGEVGDYYRETMKVFVGKRPFVTTEGYLGMGPADAAAGDVVVVFCGGRIPFVLRPLCMERREKRLFKYMGEAYCDGVMDGKAVELGEFSAFFLV</sequence>
<accession>A0AAN6TR23</accession>
<reference evidence="2" key="1">
    <citation type="journal article" date="2023" name="Mol. Phylogenet. Evol.">
        <title>Genome-scale phylogeny and comparative genomics of the fungal order Sordariales.</title>
        <authorList>
            <person name="Hensen N."/>
            <person name="Bonometti L."/>
            <person name="Westerberg I."/>
            <person name="Brannstrom I.O."/>
            <person name="Guillou S."/>
            <person name="Cros-Aarteil S."/>
            <person name="Calhoun S."/>
            <person name="Haridas S."/>
            <person name="Kuo A."/>
            <person name="Mondo S."/>
            <person name="Pangilinan J."/>
            <person name="Riley R."/>
            <person name="LaButti K."/>
            <person name="Andreopoulos B."/>
            <person name="Lipzen A."/>
            <person name="Chen C."/>
            <person name="Yan M."/>
            <person name="Daum C."/>
            <person name="Ng V."/>
            <person name="Clum A."/>
            <person name="Steindorff A."/>
            <person name="Ohm R.A."/>
            <person name="Martin F."/>
            <person name="Silar P."/>
            <person name="Natvig D.O."/>
            <person name="Lalanne C."/>
            <person name="Gautier V."/>
            <person name="Ament-Velasquez S.L."/>
            <person name="Kruys A."/>
            <person name="Hutchinson M.I."/>
            <person name="Powell A.J."/>
            <person name="Barry K."/>
            <person name="Miller A.N."/>
            <person name="Grigoriev I.V."/>
            <person name="Debuchy R."/>
            <person name="Gladieux P."/>
            <person name="Hiltunen Thoren M."/>
            <person name="Johannesson H."/>
        </authorList>
    </citation>
    <scope>NUCLEOTIDE SEQUENCE</scope>
    <source>
        <strain evidence="2">CBS 731.68</strain>
    </source>
</reference>
<evidence type="ECO:0000313" key="2">
    <source>
        <dbReference type="EMBL" id="KAK4119043.1"/>
    </source>
</evidence>
<dbReference type="PANTHER" id="PTHR24148:SF73">
    <property type="entry name" value="HET DOMAIN PROTEIN (AFU_ORTHOLOGUE AFUA_8G01020)"/>
    <property type="match status" value="1"/>
</dbReference>
<dbReference type="Pfam" id="PF26639">
    <property type="entry name" value="Het-6_barrel"/>
    <property type="match status" value="1"/>
</dbReference>
<gene>
    <name evidence="2" type="ORF">N657DRAFT_582468</name>
</gene>